<organism evidence="11 12">
    <name type="scientific">Pragia fontium DSM 5563 = ATCC 49100</name>
    <dbReference type="NCBI Taxonomy" id="1122977"/>
    <lineage>
        <taxon>Bacteria</taxon>
        <taxon>Pseudomonadati</taxon>
        <taxon>Pseudomonadota</taxon>
        <taxon>Gammaproteobacteria</taxon>
        <taxon>Enterobacterales</taxon>
        <taxon>Budviciaceae</taxon>
        <taxon>Pragia</taxon>
    </lineage>
</organism>
<dbReference type="NCBIfam" id="TIGR03824">
    <property type="entry name" value="FlgM_jcvi"/>
    <property type="match status" value="1"/>
</dbReference>
<dbReference type="AlphaFoldDB" id="A0AAJ4W810"/>
<dbReference type="GO" id="GO:0045892">
    <property type="term" value="P:negative regulation of DNA-templated transcription"/>
    <property type="evidence" value="ECO:0007669"/>
    <property type="project" value="InterPro"/>
</dbReference>
<evidence type="ECO:0000256" key="1">
    <source>
        <dbReference type="ARBA" id="ARBA00005322"/>
    </source>
</evidence>
<dbReference type="GO" id="GO:0044781">
    <property type="term" value="P:bacterial-type flagellum organization"/>
    <property type="evidence" value="ECO:0007669"/>
    <property type="project" value="UniProtKB-KW"/>
</dbReference>
<evidence type="ECO:0000256" key="3">
    <source>
        <dbReference type="ARBA" id="ARBA00022491"/>
    </source>
</evidence>
<keyword evidence="3" id="KW-0678">Repressor</keyword>
<dbReference type="RefSeq" id="WP_047780125.1">
    <property type="nucleotide sequence ID" value="NZ_FOLW01000001.1"/>
</dbReference>
<sequence>MKITHTQMNHQHLTTAQNQKAQPTAETAQKRNVASQANEALSETVKVAQKELASMPEVDLQKVAEIKAAIQDGKINIDADELAAAIQKYYRG</sequence>
<name>A0AAJ4W810_9GAMM</name>
<dbReference type="Proteomes" id="UP000226420">
    <property type="component" value="Unassembled WGS sequence"/>
</dbReference>
<evidence type="ECO:0000313" key="12">
    <source>
        <dbReference type="Proteomes" id="UP000226420"/>
    </source>
</evidence>
<dbReference type="InterPro" id="IPR007412">
    <property type="entry name" value="FlgM"/>
</dbReference>
<comment type="caution">
    <text evidence="11">The sequence shown here is derived from an EMBL/GenBank/DDBJ whole genome shotgun (WGS) entry which is preliminary data.</text>
</comment>
<dbReference type="InterPro" id="IPR031316">
    <property type="entry name" value="FlgM_C"/>
</dbReference>
<comment type="function">
    <text evidence="7">Responsible for the coupling of flagellin expression to flagellar assembly by preventing expression of the flagellin genes when a component of the middle class of proteins is defective. It negatively regulates flagellar genes by inhibiting the activity of FliA by directly binding to FliA.</text>
</comment>
<gene>
    <name evidence="11" type="ORF">SAMN02745723_101173</name>
</gene>
<evidence type="ECO:0000313" key="11">
    <source>
        <dbReference type="EMBL" id="SFC01788.1"/>
    </source>
</evidence>
<reference evidence="11 12" key="1">
    <citation type="submission" date="2016-10" db="EMBL/GenBank/DDBJ databases">
        <authorList>
            <person name="Varghese N."/>
            <person name="Submissions S."/>
        </authorList>
    </citation>
    <scope>NUCLEOTIDE SEQUENCE [LARGE SCALE GENOMIC DNA]</scope>
    <source>
        <strain evidence="11 12">DSM 5563</strain>
    </source>
</reference>
<evidence type="ECO:0000256" key="7">
    <source>
        <dbReference type="ARBA" id="ARBA00024739"/>
    </source>
</evidence>
<proteinExistence type="inferred from homology"/>
<evidence type="ECO:0000256" key="5">
    <source>
        <dbReference type="ARBA" id="ARBA00023015"/>
    </source>
</evidence>
<dbReference type="InterPro" id="IPR035890">
    <property type="entry name" value="Anti-sigma-28_factor_FlgM_sf"/>
</dbReference>
<keyword evidence="4" id="KW-1005">Bacterial flagellum biogenesis</keyword>
<comment type="similarity">
    <text evidence="1">Belongs to the FlgM family.</text>
</comment>
<evidence type="ECO:0000256" key="9">
    <source>
        <dbReference type="SAM" id="MobiDB-lite"/>
    </source>
</evidence>
<accession>A0AAJ4W810</accession>
<keyword evidence="5" id="KW-0805">Transcription regulation</keyword>
<evidence type="ECO:0000259" key="10">
    <source>
        <dbReference type="Pfam" id="PF04316"/>
    </source>
</evidence>
<evidence type="ECO:0000256" key="6">
    <source>
        <dbReference type="ARBA" id="ARBA00023163"/>
    </source>
</evidence>
<dbReference type="SUPFAM" id="SSF101498">
    <property type="entry name" value="Anti-sigma factor FlgM"/>
    <property type="match status" value="1"/>
</dbReference>
<dbReference type="Pfam" id="PF04316">
    <property type="entry name" value="FlgM"/>
    <property type="match status" value="1"/>
</dbReference>
<evidence type="ECO:0000256" key="2">
    <source>
        <dbReference type="ARBA" id="ARBA00017823"/>
    </source>
</evidence>
<dbReference type="EMBL" id="FOLW01000001">
    <property type="protein sequence ID" value="SFC01788.1"/>
    <property type="molecule type" value="Genomic_DNA"/>
</dbReference>
<protein>
    <recommendedName>
        <fullName evidence="2">Negative regulator of flagellin synthesis</fullName>
    </recommendedName>
    <alternativeName>
        <fullName evidence="8">Anti-sigma-28 factor</fullName>
    </alternativeName>
</protein>
<evidence type="ECO:0000256" key="8">
    <source>
        <dbReference type="ARBA" id="ARBA00030117"/>
    </source>
</evidence>
<feature type="region of interest" description="Disordered" evidence="9">
    <location>
        <begin position="1"/>
        <end position="38"/>
    </location>
</feature>
<keyword evidence="6" id="KW-0804">Transcription</keyword>
<feature type="domain" description="Anti-sigma-28 factor FlgM C-terminal" evidence="10">
    <location>
        <begin position="43"/>
        <end position="86"/>
    </location>
</feature>
<evidence type="ECO:0000256" key="4">
    <source>
        <dbReference type="ARBA" id="ARBA00022795"/>
    </source>
</evidence>